<dbReference type="EMBL" id="JAHHHN010000003">
    <property type="protein sequence ID" value="MBW4560914.1"/>
    <property type="molecule type" value="Genomic_DNA"/>
</dbReference>
<dbReference type="CDD" id="cd03801">
    <property type="entry name" value="GT4_PimA-like"/>
    <property type="match status" value="1"/>
</dbReference>
<evidence type="ECO:0000313" key="3">
    <source>
        <dbReference type="Proteomes" id="UP000715781"/>
    </source>
</evidence>
<evidence type="ECO:0000313" key="2">
    <source>
        <dbReference type="EMBL" id="MBW4560914.1"/>
    </source>
</evidence>
<dbReference type="GO" id="GO:0016757">
    <property type="term" value="F:glycosyltransferase activity"/>
    <property type="evidence" value="ECO:0007669"/>
    <property type="project" value="InterPro"/>
</dbReference>
<dbReference type="Proteomes" id="UP000715781">
    <property type="component" value="Unassembled WGS sequence"/>
</dbReference>
<gene>
    <name evidence="2" type="ORF">KME32_07085</name>
</gene>
<protein>
    <submittedName>
        <fullName evidence="2">Glycosyltransferase family 4 protein</fullName>
    </submittedName>
</protein>
<dbReference type="SUPFAM" id="SSF53756">
    <property type="entry name" value="UDP-Glycosyltransferase/glycogen phosphorylase"/>
    <property type="match status" value="1"/>
</dbReference>
<sequence length="366" mass="41168">MILKIIMVGSSLEQNGGIASFEKLILKHAPTDIEIQHITSHDEGSIAHRLIIFVKALVKFLWRLIFEQTDIIYLQISEGGNLLRKSIFALIAFIFRKPVLLHAHGAEFHLTYSRLPEWAKQLLSGIFRRCSGLIVLSKTWKDYYVLNLDLNPQRVFVLPNPAELPVEIPQRMNANQVTLLFCGRVGQRKGTFDLIEAFANLPAEQKNCAKLIIAGDGDIEQGRKLIEKLNLTEHITFAGWVNSEQRDKLLAKADVFLLPSYNEGLPMAILEAMSWGLPVITTPVGGIPELVVHNENGLLVKPGDIQQLSAAILSLITNEELRLILGKTARERVMPYDIKNYLNSLFNVYNSVLTQAKKHSLYESKA</sequence>
<dbReference type="AlphaFoldDB" id="A0A951UEZ3"/>
<dbReference type="InterPro" id="IPR001296">
    <property type="entry name" value="Glyco_trans_1"/>
</dbReference>
<evidence type="ECO:0000259" key="1">
    <source>
        <dbReference type="Pfam" id="PF00534"/>
    </source>
</evidence>
<reference evidence="2" key="1">
    <citation type="submission" date="2021-05" db="EMBL/GenBank/DDBJ databases">
        <authorList>
            <person name="Pietrasiak N."/>
            <person name="Ward R."/>
            <person name="Stajich J.E."/>
            <person name="Kurbessoian T."/>
        </authorList>
    </citation>
    <scope>NUCLEOTIDE SEQUENCE</scope>
    <source>
        <strain evidence="2">JT2-VF2</strain>
    </source>
</reference>
<name>A0A951UEZ3_9NOST</name>
<dbReference type="Gene3D" id="3.40.50.2000">
    <property type="entry name" value="Glycogen Phosphorylase B"/>
    <property type="match status" value="2"/>
</dbReference>
<dbReference type="Pfam" id="PF00534">
    <property type="entry name" value="Glycos_transf_1"/>
    <property type="match status" value="1"/>
</dbReference>
<organism evidence="2 3">
    <name type="scientific">Mojavia pulchra JT2-VF2</name>
    <dbReference type="NCBI Taxonomy" id="287848"/>
    <lineage>
        <taxon>Bacteria</taxon>
        <taxon>Bacillati</taxon>
        <taxon>Cyanobacteriota</taxon>
        <taxon>Cyanophyceae</taxon>
        <taxon>Nostocales</taxon>
        <taxon>Nostocaceae</taxon>
    </lineage>
</organism>
<feature type="domain" description="Glycosyl transferase family 1" evidence="1">
    <location>
        <begin position="173"/>
        <end position="332"/>
    </location>
</feature>
<accession>A0A951UEZ3</accession>
<reference evidence="2" key="2">
    <citation type="journal article" date="2022" name="Microbiol. Resour. Announc.">
        <title>Metagenome Sequencing to Explore Phylogenomics of Terrestrial Cyanobacteria.</title>
        <authorList>
            <person name="Ward R.D."/>
            <person name="Stajich J.E."/>
            <person name="Johansen J.R."/>
            <person name="Huntemann M."/>
            <person name="Clum A."/>
            <person name="Foster B."/>
            <person name="Foster B."/>
            <person name="Roux S."/>
            <person name="Palaniappan K."/>
            <person name="Varghese N."/>
            <person name="Mukherjee S."/>
            <person name="Reddy T.B.K."/>
            <person name="Daum C."/>
            <person name="Copeland A."/>
            <person name="Chen I.A."/>
            <person name="Ivanova N.N."/>
            <person name="Kyrpides N.C."/>
            <person name="Shapiro N."/>
            <person name="Eloe-Fadrosh E.A."/>
            <person name="Pietrasiak N."/>
        </authorList>
    </citation>
    <scope>NUCLEOTIDE SEQUENCE</scope>
    <source>
        <strain evidence="2">JT2-VF2</strain>
    </source>
</reference>
<proteinExistence type="predicted"/>
<comment type="caution">
    <text evidence="2">The sequence shown here is derived from an EMBL/GenBank/DDBJ whole genome shotgun (WGS) entry which is preliminary data.</text>
</comment>
<dbReference type="PANTHER" id="PTHR12526">
    <property type="entry name" value="GLYCOSYLTRANSFERASE"/>
    <property type="match status" value="1"/>
</dbReference>